<dbReference type="Proteomes" id="UP000789759">
    <property type="component" value="Unassembled WGS sequence"/>
</dbReference>
<comment type="caution">
    <text evidence="1">The sequence shown here is derived from an EMBL/GenBank/DDBJ whole genome shotgun (WGS) entry which is preliminary data.</text>
</comment>
<evidence type="ECO:0000313" key="2">
    <source>
        <dbReference type="Proteomes" id="UP000789759"/>
    </source>
</evidence>
<organism evidence="1 2">
    <name type="scientific">Cetraspora pellucida</name>
    <dbReference type="NCBI Taxonomy" id="1433469"/>
    <lineage>
        <taxon>Eukaryota</taxon>
        <taxon>Fungi</taxon>
        <taxon>Fungi incertae sedis</taxon>
        <taxon>Mucoromycota</taxon>
        <taxon>Glomeromycotina</taxon>
        <taxon>Glomeromycetes</taxon>
        <taxon>Diversisporales</taxon>
        <taxon>Gigasporaceae</taxon>
        <taxon>Cetraspora</taxon>
    </lineage>
</organism>
<accession>A0A9N9K1P4</accession>
<gene>
    <name evidence="1" type="ORF">CPELLU_LOCUS18201</name>
</gene>
<keyword evidence="2" id="KW-1185">Reference proteome</keyword>
<dbReference type="AlphaFoldDB" id="A0A9N9K1P4"/>
<proteinExistence type="predicted"/>
<reference evidence="1" key="1">
    <citation type="submission" date="2021-06" db="EMBL/GenBank/DDBJ databases">
        <authorList>
            <person name="Kallberg Y."/>
            <person name="Tangrot J."/>
            <person name="Rosling A."/>
        </authorList>
    </citation>
    <scope>NUCLEOTIDE SEQUENCE</scope>
    <source>
        <strain evidence="1">FL966</strain>
    </source>
</reference>
<evidence type="ECO:0000313" key="1">
    <source>
        <dbReference type="EMBL" id="CAG8806421.1"/>
    </source>
</evidence>
<dbReference type="EMBL" id="CAJVQA010034910">
    <property type="protein sequence ID" value="CAG8806421.1"/>
    <property type="molecule type" value="Genomic_DNA"/>
</dbReference>
<protein>
    <submittedName>
        <fullName evidence="1">13777_t:CDS:1</fullName>
    </submittedName>
</protein>
<name>A0A9N9K1P4_9GLOM</name>
<feature type="non-terminal residue" evidence="1">
    <location>
        <position position="1"/>
    </location>
</feature>
<sequence length="51" mass="5846">PTRSRLRHVLCPVIGHFDWLILRRSMKFRGGLLKISLAGGLLKISLADRNY</sequence>